<evidence type="ECO:0000313" key="1">
    <source>
        <dbReference type="EMBL" id="GBN12881.1"/>
    </source>
</evidence>
<reference evidence="1 2" key="1">
    <citation type="journal article" date="2019" name="Sci. Rep.">
        <title>Orb-weaving spider Araneus ventricosus genome elucidates the spidroin gene catalogue.</title>
        <authorList>
            <person name="Kono N."/>
            <person name="Nakamura H."/>
            <person name="Ohtoshi R."/>
            <person name="Moran D.A.P."/>
            <person name="Shinohara A."/>
            <person name="Yoshida Y."/>
            <person name="Fujiwara M."/>
            <person name="Mori M."/>
            <person name="Tomita M."/>
            <person name="Arakawa K."/>
        </authorList>
    </citation>
    <scope>NUCLEOTIDE SEQUENCE [LARGE SCALE GENOMIC DNA]</scope>
</reference>
<dbReference type="AlphaFoldDB" id="A0A4Y2LDL5"/>
<dbReference type="EMBL" id="BGPR01005730">
    <property type="protein sequence ID" value="GBN12881.1"/>
    <property type="molecule type" value="Genomic_DNA"/>
</dbReference>
<proteinExistence type="predicted"/>
<sequence length="106" mass="12086">MYFFLLTHKHAERLACDGASEGKESTQPPGNIRIFVIWGLAYKNLSIVAGPRILHTQLPLAPALISLRGNIAALSRPLTAPQKWNFWNRGRKRQSSRSKTYEIWKK</sequence>
<protein>
    <submittedName>
        <fullName evidence="1">Uncharacterized protein</fullName>
    </submittedName>
</protein>
<gene>
    <name evidence="1" type="ORF">AVEN_222912_1</name>
</gene>
<dbReference type="Proteomes" id="UP000499080">
    <property type="component" value="Unassembled WGS sequence"/>
</dbReference>
<accession>A0A4Y2LDL5</accession>
<name>A0A4Y2LDL5_ARAVE</name>
<keyword evidence="2" id="KW-1185">Reference proteome</keyword>
<comment type="caution">
    <text evidence="1">The sequence shown here is derived from an EMBL/GenBank/DDBJ whole genome shotgun (WGS) entry which is preliminary data.</text>
</comment>
<evidence type="ECO:0000313" key="2">
    <source>
        <dbReference type="Proteomes" id="UP000499080"/>
    </source>
</evidence>
<organism evidence="1 2">
    <name type="scientific">Araneus ventricosus</name>
    <name type="common">Orbweaver spider</name>
    <name type="synonym">Epeira ventricosa</name>
    <dbReference type="NCBI Taxonomy" id="182803"/>
    <lineage>
        <taxon>Eukaryota</taxon>
        <taxon>Metazoa</taxon>
        <taxon>Ecdysozoa</taxon>
        <taxon>Arthropoda</taxon>
        <taxon>Chelicerata</taxon>
        <taxon>Arachnida</taxon>
        <taxon>Araneae</taxon>
        <taxon>Araneomorphae</taxon>
        <taxon>Entelegynae</taxon>
        <taxon>Araneoidea</taxon>
        <taxon>Araneidae</taxon>
        <taxon>Araneus</taxon>
    </lineage>
</organism>